<feature type="transmembrane region" description="Helical" evidence="2">
    <location>
        <begin position="141"/>
        <end position="161"/>
    </location>
</feature>
<evidence type="ECO:0000313" key="3">
    <source>
        <dbReference type="EMBL" id="CEM23460.1"/>
    </source>
</evidence>
<feature type="transmembrane region" description="Helical" evidence="2">
    <location>
        <begin position="65"/>
        <end position="84"/>
    </location>
</feature>
<keyword evidence="2" id="KW-0812">Transmembrane</keyword>
<dbReference type="EMBL" id="CDMZ01000893">
    <property type="protein sequence ID" value="CEM23460.1"/>
    <property type="molecule type" value="Genomic_DNA"/>
</dbReference>
<dbReference type="Gene3D" id="1.10.287.130">
    <property type="match status" value="1"/>
</dbReference>
<feature type="transmembrane region" description="Helical" evidence="2">
    <location>
        <begin position="91"/>
        <end position="111"/>
    </location>
</feature>
<dbReference type="AlphaFoldDB" id="A0A0G4G5E7"/>
<dbReference type="PhylomeDB" id="A0A0G4G5E7"/>
<proteinExistence type="predicted"/>
<evidence type="ECO:0000256" key="2">
    <source>
        <dbReference type="SAM" id="Phobius"/>
    </source>
</evidence>
<sequence length="388" mass="43127">MQKLAEGSEVPKEEARIATLVRQLEKCATQFRLVFLPLFFAICLVRILGIYIFHNVLTMYNANVLFFGALAHLCVGLAPTIALAFKRNAGFVLCIFFSLTGWFSFLAVGCLEAHSVQLYQGVALFSHISLVGTFQMSTAEFSTWAVNCLLGFLHMRMAYIHKYGGNDLDRGETITVMCITLLLLVGLRNIRDEAFNAALEHEIARKEAELQKHSFLSYIMHEVRNPLGAACLLMGEKQELIADLKKLLQKLPAAGARTLTSPQPQPPPHPAEADTDQDPVSLLTSLEDLSKAVQAQIEQMGTICNDVLHLEKLSSGKFEFHFQAGCIAEFFQDITTEAKPVMARAGLNFVTEVVIDTSLHPSLPFGEGSRLYTIADFCRLRQARQMNL</sequence>
<dbReference type="VEuPathDB" id="CryptoDB:Cvel_20275"/>
<protein>
    <submittedName>
        <fullName evidence="3">Uncharacterized protein</fullName>
    </submittedName>
</protein>
<reference evidence="3" key="1">
    <citation type="submission" date="2014-11" db="EMBL/GenBank/DDBJ databases">
        <authorList>
            <person name="Otto D Thomas"/>
            <person name="Naeem Raeece"/>
        </authorList>
    </citation>
    <scope>NUCLEOTIDE SEQUENCE</scope>
</reference>
<name>A0A0G4G5E7_9ALVE</name>
<keyword evidence="2" id="KW-0472">Membrane</keyword>
<feature type="transmembrane region" description="Helical" evidence="2">
    <location>
        <begin position="33"/>
        <end position="53"/>
    </location>
</feature>
<gene>
    <name evidence="3" type="ORF">Cvel_20275</name>
</gene>
<accession>A0A0G4G5E7</accession>
<keyword evidence="2" id="KW-1133">Transmembrane helix</keyword>
<evidence type="ECO:0000256" key="1">
    <source>
        <dbReference type="SAM" id="MobiDB-lite"/>
    </source>
</evidence>
<feature type="region of interest" description="Disordered" evidence="1">
    <location>
        <begin position="257"/>
        <end position="277"/>
    </location>
</feature>
<organism evidence="3">
    <name type="scientific">Chromera velia CCMP2878</name>
    <dbReference type="NCBI Taxonomy" id="1169474"/>
    <lineage>
        <taxon>Eukaryota</taxon>
        <taxon>Sar</taxon>
        <taxon>Alveolata</taxon>
        <taxon>Colpodellida</taxon>
        <taxon>Chromeraceae</taxon>
        <taxon>Chromera</taxon>
    </lineage>
</organism>